<dbReference type="Proteomes" id="UP001185755">
    <property type="component" value="Unassembled WGS sequence"/>
</dbReference>
<evidence type="ECO:0000256" key="7">
    <source>
        <dbReference type="SAM" id="SignalP"/>
    </source>
</evidence>
<evidence type="ECO:0000256" key="2">
    <source>
        <dbReference type="ARBA" id="ARBA00022729"/>
    </source>
</evidence>
<feature type="region of interest" description="Disordered" evidence="6">
    <location>
        <begin position="20"/>
        <end position="88"/>
    </location>
</feature>
<evidence type="ECO:0000256" key="5">
    <source>
        <dbReference type="ARBA" id="ARBA00023288"/>
    </source>
</evidence>
<reference evidence="8 9" key="1">
    <citation type="submission" date="2023-10" db="EMBL/GenBank/DDBJ databases">
        <title>Development of a sustainable strategy for remediation of hydrocarbon-contaminated territories based on the waste exchange concept.</title>
        <authorList>
            <person name="Krivoruchko A."/>
        </authorList>
    </citation>
    <scope>NUCLEOTIDE SEQUENCE [LARGE SCALE GENOMIC DNA]</scope>
    <source>
        <strain evidence="8 9">IEGM 1323</strain>
    </source>
</reference>
<feature type="compositionally biased region" description="Low complexity" evidence="6">
    <location>
        <begin position="25"/>
        <end position="57"/>
    </location>
</feature>
<sequence length="226" mass="23520">MKRILLVTITALTLVACGNSDEPGAAPATTAPPAAPTSSAQPPAAQPQAQPDPSQATVDAGGAEPNGPIDSNTEELPENNSLPDVEQHAPGSEYPICLGLDSTRVVDAVASLPEYFPGEPWIATKIGDLCAPFTWVRADTGGTVSSPTHLLFFAGYNYDYLGTATLEPTAFTSVVGQTADTVTVEYRWPLVNDANADPTGGPVTIDYHWDGTQVTMIGTLPPEVTG</sequence>
<evidence type="ECO:0000256" key="3">
    <source>
        <dbReference type="ARBA" id="ARBA00023136"/>
    </source>
</evidence>
<dbReference type="Pfam" id="PF14041">
    <property type="entry name" value="Lipoprotein_21"/>
    <property type="match status" value="1"/>
</dbReference>
<evidence type="ECO:0000256" key="1">
    <source>
        <dbReference type="ARBA" id="ARBA00022475"/>
    </source>
</evidence>
<accession>A0ABU4BGA9</accession>
<comment type="caution">
    <text evidence="8">The sequence shown here is derived from an EMBL/GenBank/DDBJ whole genome shotgun (WGS) entry which is preliminary data.</text>
</comment>
<proteinExistence type="predicted"/>
<dbReference type="EMBL" id="JAWLJX010000005">
    <property type="protein sequence ID" value="MDV6263223.1"/>
    <property type="molecule type" value="Genomic_DNA"/>
</dbReference>
<keyword evidence="1" id="KW-1003">Cell membrane</keyword>
<gene>
    <name evidence="8" type="ORF">R3P96_17965</name>
</gene>
<keyword evidence="3" id="KW-0472">Membrane</keyword>
<protein>
    <submittedName>
        <fullName evidence="8">LppP/LprE family lipoprotein</fullName>
    </submittedName>
</protein>
<dbReference type="InterPro" id="IPR025971">
    <property type="entry name" value="LppP/LprE"/>
</dbReference>
<feature type="signal peptide" evidence="7">
    <location>
        <begin position="1"/>
        <end position="20"/>
    </location>
</feature>
<keyword evidence="2 7" id="KW-0732">Signal</keyword>
<keyword evidence="4" id="KW-0564">Palmitate</keyword>
<evidence type="ECO:0000256" key="4">
    <source>
        <dbReference type="ARBA" id="ARBA00023139"/>
    </source>
</evidence>
<dbReference type="PROSITE" id="PS51257">
    <property type="entry name" value="PROKAR_LIPOPROTEIN"/>
    <property type="match status" value="1"/>
</dbReference>
<feature type="chain" id="PRO_5047101526" evidence="7">
    <location>
        <begin position="21"/>
        <end position="226"/>
    </location>
</feature>
<keyword evidence="5 8" id="KW-0449">Lipoprotein</keyword>
<evidence type="ECO:0000256" key="6">
    <source>
        <dbReference type="SAM" id="MobiDB-lite"/>
    </source>
</evidence>
<keyword evidence="9" id="KW-1185">Reference proteome</keyword>
<name>A0ABU4BGA9_9NOCA</name>
<dbReference type="RefSeq" id="WP_317565430.1">
    <property type="nucleotide sequence ID" value="NZ_JAWLJX010000005.1"/>
</dbReference>
<evidence type="ECO:0000313" key="8">
    <source>
        <dbReference type="EMBL" id="MDV6263223.1"/>
    </source>
</evidence>
<evidence type="ECO:0000313" key="9">
    <source>
        <dbReference type="Proteomes" id="UP001185755"/>
    </source>
</evidence>
<organism evidence="8 9">
    <name type="scientific">Rhodococcoides yunnanense</name>
    <dbReference type="NCBI Taxonomy" id="278209"/>
    <lineage>
        <taxon>Bacteria</taxon>
        <taxon>Bacillati</taxon>
        <taxon>Actinomycetota</taxon>
        <taxon>Actinomycetes</taxon>
        <taxon>Mycobacteriales</taxon>
        <taxon>Nocardiaceae</taxon>
        <taxon>Rhodococcoides</taxon>
    </lineage>
</organism>